<dbReference type="InterPro" id="IPR045941">
    <property type="entry name" value="DUF6361"/>
</dbReference>
<protein>
    <submittedName>
        <fullName evidence="1">Uncharacterized protein</fullName>
    </submittedName>
</protein>
<proteinExistence type="predicted"/>
<evidence type="ECO:0000313" key="2">
    <source>
        <dbReference type="Proteomes" id="UP000826651"/>
    </source>
</evidence>
<reference evidence="1 2" key="1">
    <citation type="submission" date="2021-04" db="EMBL/GenBank/DDBJ databases">
        <title>Ruania sp. nov., isolated from sandy soil of mangrove forest.</title>
        <authorList>
            <person name="Ge X."/>
            <person name="Huang R."/>
            <person name="Liu W."/>
        </authorList>
    </citation>
    <scope>NUCLEOTIDE SEQUENCE [LARGE SCALE GENOMIC DNA]</scope>
    <source>
        <strain evidence="1 2">N2-46</strain>
    </source>
</reference>
<dbReference type="Proteomes" id="UP000826651">
    <property type="component" value="Unassembled WGS sequence"/>
</dbReference>
<sequence>MSTSTFTWLQFDAEQSRRARELVRALEEPTTLDSLGIGTIRDGFANLFFPGTSTLHTRVRYFLLVPWAMQHVAARGPRSRDQYDRWLRDTEVATIDALKAGNSLETVGIIGRNRGANIQQLPSTIYWSGTAAWKIRLADRLTRGDARDVVLQHRQTRRTDDGQATPYLVWDTLPTPPDGFPEEPLSVFPTADEAEYLLAKMAQTRVPSSGLDAEAEPTLLARIAREPVQAEADYPWQVDRVVLSPYLRDLVDLAWGFSLVIQGARLRYLSLLFEARAARTGETPANRDLLEARLADWTNEMHDESDAVEHWLDRLPVMFETLSDQGARIGTAMREFVTTWSTRAVRDPVEALTDETLGHVIRMREATLKKSSARLTNPSPLLAWNGELVGADRLDFRWGVASAHIRDCVAALEVTDAQS</sequence>
<gene>
    <name evidence="1" type="ORF">KCQ71_04595</name>
</gene>
<organism evidence="1 2">
    <name type="scientific">Occultella gossypii</name>
    <dbReference type="NCBI Taxonomy" id="2800820"/>
    <lineage>
        <taxon>Bacteria</taxon>
        <taxon>Bacillati</taxon>
        <taxon>Actinomycetota</taxon>
        <taxon>Actinomycetes</taxon>
        <taxon>Micrococcales</taxon>
        <taxon>Ruaniaceae</taxon>
        <taxon>Occultella</taxon>
    </lineage>
</organism>
<keyword evidence="2" id="KW-1185">Reference proteome</keyword>
<name>A0ABS7S6C4_9MICO</name>
<dbReference type="RefSeq" id="WP_223403337.1">
    <property type="nucleotide sequence ID" value="NZ_JAGSHT010000004.1"/>
</dbReference>
<dbReference type="Pfam" id="PF19888">
    <property type="entry name" value="DUF6361"/>
    <property type="match status" value="1"/>
</dbReference>
<comment type="caution">
    <text evidence="1">The sequence shown here is derived from an EMBL/GenBank/DDBJ whole genome shotgun (WGS) entry which is preliminary data.</text>
</comment>
<dbReference type="EMBL" id="JAGSHT010000004">
    <property type="protein sequence ID" value="MBZ2195418.1"/>
    <property type="molecule type" value="Genomic_DNA"/>
</dbReference>
<evidence type="ECO:0000313" key="1">
    <source>
        <dbReference type="EMBL" id="MBZ2195418.1"/>
    </source>
</evidence>
<accession>A0ABS7S6C4</accession>